<dbReference type="GO" id="GO:0004316">
    <property type="term" value="F:3-oxoacyl-[acyl-carrier-protein] reductase (NADPH) activity"/>
    <property type="evidence" value="ECO:0007669"/>
    <property type="project" value="UniProtKB-EC"/>
</dbReference>
<dbReference type="GeneID" id="69601585"/>
<accession>A0A381A4S8</accession>
<evidence type="ECO:0000313" key="4">
    <source>
        <dbReference type="Proteomes" id="UP000255014"/>
    </source>
</evidence>
<dbReference type="PANTHER" id="PTHR42760">
    <property type="entry name" value="SHORT-CHAIN DEHYDROGENASES/REDUCTASES FAMILY MEMBER"/>
    <property type="match status" value="1"/>
</dbReference>
<dbReference type="InterPro" id="IPR036291">
    <property type="entry name" value="NAD(P)-bd_dom_sf"/>
</dbReference>
<dbReference type="SMR" id="A0A381A4S8"/>
<dbReference type="SUPFAM" id="SSF51735">
    <property type="entry name" value="NAD(P)-binding Rossmann-fold domains"/>
    <property type="match status" value="1"/>
</dbReference>
<organism evidence="3 4">
    <name type="scientific">Bordetella pertussis</name>
    <dbReference type="NCBI Taxonomy" id="520"/>
    <lineage>
        <taxon>Bacteria</taxon>
        <taxon>Pseudomonadati</taxon>
        <taxon>Pseudomonadota</taxon>
        <taxon>Betaproteobacteria</taxon>
        <taxon>Burkholderiales</taxon>
        <taxon>Alcaligenaceae</taxon>
        <taxon>Bordetella</taxon>
    </lineage>
</organism>
<dbReference type="RefSeq" id="WP_010930499.1">
    <property type="nucleotide sequence ID" value="NZ_AP026936.1"/>
</dbReference>
<protein>
    <submittedName>
        <fullName evidence="3">3-oxoacyl-[acyl-carrier-protein] reductase FabG</fullName>
        <ecNumber evidence="3">1.1.1.100</ecNumber>
    </submittedName>
</protein>
<sequence length="229" mass="23304">MGRVACIAGSGTERGRAIAARLADEGWKVVQLDGPDGQDARAASPALGIDLGAAADIATIAARLGVDYDEVGAYIHCACAPPAGVATEPSVALALQAWDAALAIHLEAPLLISQLLVRPMLAKGWGRVLFVGEHADNIPHGAQETAFACSMSGLIGLARSIASETGPHGVTANVILPGPLQPEPDPFGLGPRCTYETDGFAATVAFLLSDGARLVNGATIHANGGQAMR</sequence>
<dbReference type="EMBL" id="UFTT01000002">
    <property type="protein sequence ID" value="SUV65621.1"/>
    <property type="molecule type" value="Genomic_DNA"/>
</dbReference>
<name>A0A381A4S8_BORPT</name>
<proteinExistence type="inferred from homology"/>
<dbReference type="Gene3D" id="3.40.50.720">
    <property type="entry name" value="NAD(P)-binding Rossmann-like Domain"/>
    <property type="match status" value="1"/>
</dbReference>
<reference evidence="3 4" key="1">
    <citation type="submission" date="2018-06" db="EMBL/GenBank/DDBJ databases">
        <authorList>
            <consortium name="Pathogen Informatics"/>
            <person name="Doyle S."/>
        </authorList>
    </citation>
    <scope>NUCLEOTIDE SEQUENCE [LARGE SCALE GENOMIC DNA]</scope>
    <source>
        <strain evidence="3 4">NCTC10911</strain>
    </source>
</reference>
<gene>
    <name evidence="3" type="primary">fabG_15</name>
    <name evidence="3" type="ORF">NCTC10911_02658</name>
</gene>
<comment type="similarity">
    <text evidence="1">Belongs to the short-chain dehydrogenases/reductases (SDR) family.</text>
</comment>
<dbReference type="PANTHER" id="PTHR42760:SF133">
    <property type="entry name" value="3-OXOACYL-[ACYL-CARRIER-PROTEIN] REDUCTASE"/>
    <property type="match status" value="1"/>
</dbReference>
<evidence type="ECO:0000313" key="3">
    <source>
        <dbReference type="EMBL" id="SUV65621.1"/>
    </source>
</evidence>
<dbReference type="Pfam" id="PF00106">
    <property type="entry name" value="adh_short"/>
    <property type="match status" value="1"/>
</dbReference>
<evidence type="ECO:0000256" key="1">
    <source>
        <dbReference type="ARBA" id="ARBA00006484"/>
    </source>
</evidence>
<dbReference type="PRINTS" id="PR00081">
    <property type="entry name" value="GDHRDH"/>
</dbReference>
<keyword evidence="2 3" id="KW-0560">Oxidoreductase</keyword>
<dbReference type="EC" id="1.1.1.100" evidence="3"/>
<dbReference type="AlphaFoldDB" id="A0A381A4S8"/>
<evidence type="ECO:0000256" key="2">
    <source>
        <dbReference type="ARBA" id="ARBA00023002"/>
    </source>
</evidence>
<dbReference type="Proteomes" id="UP000255014">
    <property type="component" value="Unassembled WGS sequence"/>
</dbReference>
<dbReference type="CDD" id="cd05233">
    <property type="entry name" value="SDR_c"/>
    <property type="match status" value="1"/>
</dbReference>
<dbReference type="InterPro" id="IPR002347">
    <property type="entry name" value="SDR_fam"/>
</dbReference>